<dbReference type="PROSITE" id="PS50883">
    <property type="entry name" value="EAL"/>
    <property type="match status" value="1"/>
</dbReference>
<dbReference type="Proteomes" id="UP000321085">
    <property type="component" value="Unassembled WGS sequence"/>
</dbReference>
<feature type="domain" description="EAL" evidence="2">
    <location>
        <begin position="294"/>
        <end position="541"/>
    </location>
</feature>
<evidence type="ECO:0000313" key="4">
    <source>
        <dbReference type="Proteomes" id="UP000321085"/>
    </source>
</evidence>
<feature type="region of interest" description="Disordered" evidence="1">
    <location>
        <begin position="1"/>
        <end position="27"/>
    </location>
</feature>
<dbReference type="Gene3D" id="3.30.70.270">
    <property type="match status" value="1"/>
</dbReference>
<dbReference type="InterPro" id="IPR001633">
    <property type="entry name" value="EAL_dom"/>
</dbReference>
<dbReference type="InterPro" id="IPR029787">
    <property type="entry name" value="Nucleotide_cyclase"/>
</dbReference>
<comment type="caution">
    <text evidence="3">The sequence shown here is derived from an EMBL/GenBank/DDBJ whole genome shotgun (WGS) entry which is preliminary data.</text>
</comment>
<dbReference type="PANTHER" id="PTHR33121">
    <property type="entry name" value="CYCLIC DI-GMP PHOSPHODIESTERASE PDEF"/>
    <property type="match status" value="1"/>
</dbReference>
<dbReference type="SUPFAM" id="SSF141868">
    <property type="entry name" value="EAL domain-like"/>
    <property type="match status" value="1"/>
</dbReference>
<evidence type="ECO:0000256" key="1">
    <source>
        <dbReference type="SAM" id="MobiDB-lite"/>
    </source>
</evidence>
<dbReference type="InterPro" id="IPR035919">
    <property type="entry name" value="EAL_sf"/>
</dbReference>
<accession>A0A512BUH9</accession>
<dbReference type="RefSeq" id="WP_114187513.1">
    <property type="nucleotide sequence ID" value="NZ_BJYU01000044.1"/>
</dbReference>
<dbReference type="GO" id="GO:0071111">
    <property type="term" value="F:cyclic-guanylate-specific phosphodiesterase activity"/>
    <property type="evidence" value="ECO:0007669"/>
    <property type="project" value="InterPro"/>
</dbReference>
<dbReference type="OrthoDB" id="23692at2"/>
<dbReference type="InterPro" id="IPR000160">
    <property type="entry name" value="GGDEF_dom"/>
</dbReference>
<dbReference type="Pfam" id="PF00990">
    <property type="entry name" value="GGDEF"/>
    <property type="match status" value="1"/>
</dbReference>
<dbReference type="SMART" id="SM00052">
    <property type="entry name" value="EAL"/>
    <property type="match status" value="1"/>
</dbReference>
<organism evidence="3 4">
    <name type="scientific">Microvirga aerophila</name>
    <dbReference type="NCBI Taxonomy" id="670291"/>
    <lineage>
        <taxon>Bacteria</taxon>
        <taxon>Pseudomonadati</taxon>
        <taxon>Pseudomonadota</taxon>
        <taxon>Alphaproteobacteria</taxon>
        <taxon>Hyphomicrobiales</taxon>
        <taxon>Methylobacteriaceae</taxon>
        <taxon>Microvirga</taxon>
    </lineage>
</organism>
<reference evidence="3 4" key="1">
    <citation type="submission" date="2019-07" db="EMBL/GenBank/DDBJ databases">
        <title>Whole genome shotgun sequence of Microvirga aerophila NBRC 106136.</title>
        <authorList>
            <person name="Hosoyama A."/>
            <person name="Uohara A."/>
            <person name="Ohji S."/>
            <person name="Ichikawa N."/>
        </authorList>
    </citation>
    <scope>NUCLEOTIDE SEQUENCE [LARGE SCALE GENOMIC DNA]</scope>
    <source>
        <strain evidence="3 4">NBRC 106136</strain>
    </source>
</reference>
<dbReference type="Gene3D" id="3.20.20.450">
    <property type="entry name" value="EAL domain"/>
    <property type="match status" value="1"/>
</dbReference>
<keyword evidence="4" id="KW-1185">Reference proteome</keyword>
<dbReference type="Gene3D" id="3.30.450.20">
    <property type="entry name" value="PAS domain"/>
    <property type="match status" value="1"/>
</dbReference>
<dbReference type="PANTHER" id="PTHR33121:SF79">
    <property type="entry name" value="CYCLIC DI-GMP PHOSPHODIESTERASE PDED-RELATED"/>
    <property type="match status" value="1"/>
</dbReference>
<name>A0A512BUH9_9HYPH</name>
<dbReference type="Pfam" id="PF00563">
    <property type="entry name" value="EAL"/>
    <property type="match status" value="1"/>
</dbReference>
<dbReference type="EMBL" id="BJYU01000044">
    <property type="protein sequence ID" value="GEO15600.1"/>
    <property type="molecule type" value="Genomic_DNA"/>
</dbReference>
<gene>
    <name evidence="3" type="ORF">MAE02_32960</name>
</gene>
<sequence>MATKRPGRAGIFKSASRASRKHTPTGPQAALATLEGVTYAWDRQTDALAWGPNASEALGLAPDALPRTGQAFSQMVEPSSGMSRDAALAADGRCQAYDTRYALRFGAYKVVMVQDAGRCLPDPEGKPGLVRGLLRVDAGASAPDLLPAAVKDRSALLRRIQDDIDEAVRFSHTCTLILGACEGDEVTLGETTRGLRPIMRRGDHIAALGPNRFALILASCPAKEATNAMRRVAALLQDLCPDGSLHLGAACSPDHTFEAAKLLRFAEGALATASKRSETAVLHKIRHNAPAQPSGHAPYDLVGALNDRRLTLILRPVVDGSSRRPALVQGYAGVVGRNGGATPLGNLPALDQANLSLLVDGRMLGLAADHLVQNPEDRLVLPIAPATLQDREWLPMLAAHLGARPGIASRFIVQVPETVLLDTEAAKGRLDAMKALGLNIGVTGFGTGHASQTALQALPIDLATIDGVFIQSLKRSTADRLFVRTLSDMAHHLGIATMAEWVDDATTADWLTAWGVDYMHGDLFGAAEAMVEPQSILRRLKRA</sequence>
<proteinExistence type="predicted"/>
<dbReference type="CDD" id="cd01948">
    <property type="entry name" value="EAL"/>
    <property type="match status" value="1"/>
</dbReference>
<protein>
    <recommendedName>
        <fullName evidence="2">EAL domain-containing protein</fullName>
    </recommendedName>
</protein>
<dbReference type="SUPFAM" id="SSF55073">
    <property type="entry name" value="Nucleotide cyclase"/>
    <property type="match status" value="1"/>
</dbReference>
<dbReference type="InterPro" id="IPR043128">
    <property type="entry name" value="Rev_trsase/Diguanyl_cyclase"/>
</dbReference>
<evidence type="ECO:0000259" key="2">
    <source>
        <dbReference type="PROSITE" id="PS50883"/>
    </source>
</evidence>
<dbReference type="InterPro" id="IPR050706">
    <property type="entry name" value="Cyclic-di-GMP_PDE-like"/>
</dbReference>
<evidence type="ECO:0000313" key="3">
    <source>
        <dbReference type="EMBL" id="GEO15600.1"/>
    </source>
</evidence>
<dbReference type="AlphaFoldDB" id="A0A512BUH9"/>